<sequence>MNDLRSKLKISEEALKALNDFLLDKDNLIINDLFKIIDKHKGCRSPYRLKF</sequence>
<comment type="caution">
    <text evidence="1">The sequence shown here is derived from an EMBL/GenBank/DDBJ whole genome shotgun (WGS) entry which is preliminary data.</text>
</comment>
<accession>X1DAS9</accession>
<name>X1DAS9_9ZZZZ</name>
<reference evidence="1" key="1">
    <citation type="journal article" date="2014" name="Front. Microbiol.">
        <title>High frequency of phylogenetically diverse reductive dehalogenase-homologous genes in deep subseafloor sedimentary metagenomes.</title>
        <authorList>
            <person name="Kawai M."/>
            <person name="Futagami T."/>
            <person name="Toyoda A."/>
            <person name="Takaki Y."/>
            <person name="Nishi S."/>
            <person name="Hori S."/>
            <person name="Arai W."/>
            <person name="Tsubouchi T."/>
            <person name="Morono Y."/>
            <person name="Uchiyama I."/>
            <person name="Ito T."/>
            <person name="Fujiyama A."/>
            <person name="Inagaki F."/>
            <person name="Takami H."/>
        </authorList>
    </citation>
    <scope>NUCLEOTIDE SEQUENCE</scope>
    <source>
        <strain evidence="1">Expedition CK06-06</strain>
    </source>
</reference>
<proteinExistence type="predicted"/>
<dbReference type="EMBL" id="BART01020268">
    <property type="protein sequence ID" value="GAH02179.1"/>
    <property type="molecule type" value="Genomic_DNA"/>
</dbReference>
<evidence type="ECO:0000313" key="1">
    <source>
        <dbReference type="EMBL" id="GAH02179.1"/>
    </source>
</evidence>
<protein>
    <submittedName>
        <fullName evidence="1">Uncharacterized protein</fullName>
    </submittedName>
</protein>
<dbReference type="AlphaFoldDB" id="X1DAS9"/>
<gene>
    <name evidence="1" type="ORF">S01H4_37689</name>
</gene>
<organism evidence="1">
    <name type="scientific">marine sediment metagenome</name>
    <dbReference type="NCBI Taxonomy" id="412755"/>
    <lineage>
        <taxon>unclassified sequences</taxon>
        <taxon>metagenomes</taxon>
        <taxon>ecological metagenomes</taxon>
    </lineage>
</organism>